<dbReference type="GeneID" id="25320356"/>
<dbReference type="AlphaFoldDB" id="A0A0F4YIK8"/>
<dbReference type="EMBL" id="LASV01000520">
    <property type="protein sequence ID" value="KKA17960.1"/>
    <property type="molecule type" value="Genomic_DNA"/>
</dbReference>
<proteinExistence type="predicted"/>
<organism evidence="3 4">
    <name type="scientific">Rasamsonia emersonii (strain ATCC 16479 / CBS 393.64 / IMI 116815)</name>
    <dbReference type="NCBI Taxonomy" id="1408163"/>
    <lineage>
        <taxon>Eukaryota</taxon>
        <taxon>Fungi</taxon>
        <taxon>Dikarya</taxon>
        <taxon>Ascomycota</taxon>
        <taxon>Pezizomycotina</taxon>
        <taxon>Eurotiomycetes</taxon>
        <taxon>Eurotiomycetidae</taxon>
        <taxon>Eurotiales</taxon>
        <taxon>Trichocomaceae</taxon>
        <taxon>Rasamsonia</taxon>
    </lineage>
</organism>
<evidence type="ECO:0000259" key="2">
    <source>
        <dbReference type="Pfam" id="PF07859"/>
    </source>
</evidence>
<dbReference type="InterPro" id="IPR013094">
    <property type="entry name" value="AB_hydrolase_3"/>
</dbReference>
<name>A0A0F4YIK8_RASE3</name>
<accession>A0A0F4YIK8</accession>
<dbReference type="InterPro" id="IPR050300">
    <property type="entry name" value="GDXG_lipolytic_enzyme"/>
</dbReference>
<dbReference type="Gene3D" id="3.40.50.1820">
    <property type="entry name" value="alpha/beta hydrolase"/>
    <property type="match status" value="1"/>
</dbReference>
<keyword evidence="1" id="KW-0378">Hydrolase</keyword>
<reference evidence="3 4" key="1">
    <citation type="submission" date="2015-04" db="EMBL/GenBank/DDBJ databases">
        <authorList>
            <person name="Heijne W.H."/>
            <person name="Fedorova N.D."/>
            <person name="Nierman W.C."/>
            <person name="Vollebregt A.W."/>
            <person name="Zhao Z."/>
            <person name="Wu L."/>
            <person name="Kumar M."/>
            <person name="Stam H."/>
            <person name="van den Berg M.A."/>
            <person name="Pel H.J."/>
        </authorList>
    </citation>
    <scope>NUCLEOTIDE SEQUENCE [LARGE SCALE GENOMIC DNA]</scope>
    <source>
        <strain evidence="3 4">CBS 393.64</strain>
    </source>
</reference>
<evidence type="ECO:0000313" key="3">
    <source>
        <dbReference type="EMBL" id="KKA17960.1"/>
    </source>
</evidence>
<keyword evidence="4" id="KW-1185">Reference proteome</keyword>
<dbReference type="PANTHER" id="PTHR48081">
    <property type="entry name" value="AB HYDROLASE SUPERFAMILY PROTEIN C4A8.06C"/>
    <property type="match status" value="1"/>
</dbReference>
<evidence type="ECO:0000256" key="1">
    <source>
        <dbReference type="ARBA" id="ARBA00022801"/>
    </source>
</evidence>
<dbReference type="PANTHER" id="PTHR48081:SF8">
    <property type="entry name" value="ALPHA_BETA HYDROLASE FOLD-3 DOMAIN-CONTAINING PROTEIN-RELATED"/>
    <property type="match status" value="1"/>
</dbReference>
<dbReference type="Proteomes" id="UP000053958">
    <property type="component" value="Unassembled WGS sequence"/>
</dbReference>
<dbReference type="RefSeq" id="XP_013324572.1">
    <property type="nucleotide sequence ID" value="XM_013469118.1"/>
</dbReference>
<feature type="domain" description="Alpha/beta hydrolase fold-3" evidence="2">
    <location>
        <begin position="84"/>
        <end position="296"/>
    </location>
</feature>
<dbReference type="Pfam" id="PF07859">
    <property type="entry name" value="Abhydrolase_3"/>
    <property type="match status" value="1"/>
</dbReference>
<dbReference type="SUPFAM" id="SSF53474">
    <property type="entry name" value="alpha/beta-Hydrolases"/>
    <property type="match status" value="1"/>
</dbReference>
<gene>
    <name evidence="3" type="ORF">T310_8095</name>
</gene>
<dbReference type="OrthoDB" id="408631at2759"/>
<evidence type="ECO:0000313" key="4">
    <source>
        <dbReference type="Proteomes" id="UP000053958"/>
    </source>
</evidence>
<sequence length="322" mass="35192">MTTEGYDPEWLELEASLGKRPVLTGDVHSIISQYNSLGAVLGEQWGPPSAAVQAHDEKINEHVTVRIYTPTDPNPAGQKLPVGVYYHGGGYISGNLDFEDAICRFIAEQTPCILVSVDYRLAPKYKLPTGIDDSYDAYLWAHENAARLNGNPDAFFAIGGSAGGGLALAVTDKLVRNGQRHLIQGTVAMNPITSHMDNPPAKYKHLYKSYTENAVDVPLIDRHCMDVAFESAGAQPTDATVFVAISPHLASYPPVYLVTCEKDILRDDGIVLEHALKDAGVKVKRDHYMGFPHYFFVFPSLKTGRTFGANVVKGIKFVLGTE</sequence>
<protein>
    <submittedName>
        <fullName evidence="3">Lipase/esterase</fullName>
    </submittedName>
</protein>
<dbReference type="InterPro" id="IPR029058">
    <property type="entry name" value="AB_hydrolase_fold"/>
</dbReference>
<dbReference type="STRING" id="1408163.A0A0F4YIK8"/>
<comment type="caution">
    <text evidence="3">The sequence shown here is derived from an EMBL/GenBank/DDBJ whole genome shotgun (WGS) entry which is preliminary data.</text>
</comment>
<dbReference type="GO" id="GO:0016787">
    <property type="term" value="F:hydrolase activity"/>
    <property type="evidence" value="ECO:0007669"/>
    <property type="project" value="UniProtKB-KW"/>
</dbReference>